<gene>
    <name evidence="7" type="ORF">BKA67DRAFT_593154</name>
</gene>
<evidence type="ECO:0000256" key="6">
    <source>
        <dbReference type="RuleBase" id="RU000461"/>
    </source>
</evidence>
<dbReference type="SUPFAM" id="SSF48264">
    <property type="entry name" value="Cytochrome P450"/>
    <property type="match status" value="1"/>
</dbReference>
<dbReference type="PANTHER" id="PTHR24305:SF147">
    <property type="entry name" value="P450, PUTATIVE (EUROFUNG)-RELATED"/>
    <property type="match status" value="1"/>
</dbReference>
<dbReference type="AlphaFoldDB" id="A0A9P8ZWK0"/>
<dbReference type="InterPro" id="IPR050121">
    <property type="entry name" value="Cytochrome_P450_monoxygenase"/>
</dbReference>
<keyword evidence="2 5" id="KW-0349">Heme</keyword>
<keyword evidence="3 5" id="KW-0479">Metal-binding</keyword>
<evidence type="ECO:0000313" key="8">
    <source>
        <dbReference type="Proteomes" id="UP000758603"/>
    </source>
</evidence>
<dbReference type="Pfam" id="PF00067">
    <property type="entry name" value="p450"/>
    <property type="match status" value="2"/>
</dbReference>
<name>A0A9P8ZWK0_9PEZI</name>
<dbReference type="GO" id="GO:0016705">
    <property type="term" value="F:oxidoreductase activity, acting on paired donors, with incorporation or reduction of molecular oxygen"/>
    <property type="evidence" value="ECO:0007669"/>
    <property type="project" value="InterPro"/>
</dbReference>
<evidence type="ECO:0000256" key="4">
    <source>
        <dbReference type="ARBA" id="ARBA00023004"/>
    </source>
</evidence>
<protein>
    <submittedName>
        <fullName evidence="7">Cytochrome P450</fullName>
    </submittedName>
</protein>
<sequence length="496" mass="56121">MSTAATDTSNMTLHQAAVAWLVYEIIKTAWNISPFHPLSKIPGPRLAAATYLPEFYYDAIKFGKYTTKIKQWHGIYGPIIRISPNEVHCNDILFANEIYSPANRRRDKPIHQVRGTATIAHAVFSTADYEKHRIRRNALAKLFAREKVTKLEPKVHTNVQLLCNKILAVGKTPFDITTAYGCYSADMITDYAFGESFGFLHQDSWEPNIRGPAKSILKPIITKFIVLDKVDVPNIIKKTKAETEAGVQDDVTIFGSLLQSSLPEDEKTVARLSSEATALIGAATDTVSWALTVITFHLLTQPNLLERLHNELSEVYDGGDHLPQWSTLEKLPYLSAIIWEGLRLSYGVSARTARIAPNEDLVYNGEWQPQDNRKPITVTYVIPKGFAIGMSTLISHHDENYFPDSEKFDPQRWLDEKQQRNRKLEQNLIIFSKGSRVCLGQNLAFCEIYLALTALVIRVFPRLKLYETTQEDISYDHDMFNPIPKAETKGIRAVIV</sequence>
<dbReference type="Proteomes" id="UP000758603">
    <property type="component" value="Unassembled WGS sequence"/>
</dbReference>
<dbReference type="GO" id="GO:0005506">
    <property type="term" value="F:iron ion binding"/>
    <property type="evidence" value="ECO:0007669"/>
    <property type="project" value="InterPro"/>
</dbReference>
<dbReference type="InterPro" id="IPR036396">
    <property type="entry name" value="Cyt_P450_sf"/>
</dbReference>
<comment type="similarity">
    <text evidence="6">Belongs to the cytochrome P450 family.</text>
</comment>
<evidence type="ECO:0000256" key="5">
    <source>
        <dbReference type="PIRSR" id="PIRSR602401-1"/>
    </source>
</evidence>
<dbReference type="PRINTS" id="PR00463">
    <property type="entry name" value="EP450I"/>
</dbReference>
<comment type="cofactor">
    <cofactor evidence="1 5">
        <name>heme</name>
        <dbReference type="ChEBI" id="CHEBI:30413"/>
    </cofactor>
</comment>
<dbReference type="InterPro" id="IPR001128">
    <property type="entry name" value="Cyt_P450"/>
</dbReference>
<proteinExistence type="inferred from homology"/>
<dbReference type="GO" id="GO:0004497">
    <property type="term" value="F:monooxygenase activity"/>
    <property type="evidence" value="ECO:0007669"/>
    <property type="project" value="UniProtKB-KW"/>
</dbReference>
<dbReference type="GeneID" id="70133804"/>
<keyword evidence="6" id="KW-0503">Monooxygenase</keyword>
<keyword evidence="4 5" id="KW-0408">Iron</keyword>
<dbReference type="CDD" id="cd11062">
    <property type="entry name" value="CYP58-like"/>
    <property type="match status" value="1"/>
</dbReference>
<comment type="caution">
    <text evidence="7">The sequence shown here is derived from an EMBL/GenBank/DDBJ whole genome shotgun (WGS) entry which is preliminary data.</text>
</comment>
<dbReference type="OrthoDB" id="3945418at2759"/>
<dbReference type="PANTHER" id="PTHR24305">
    <property type="entry name" value="CYTOCHROME P450"/>
    <property type="match status" value="1"/>
</dbReference>
<dbReference type="InterPro" id="IPR002401">
    <property type="entry name" value="Cyt_P450_E_grp-I"/>
</dbReference>
<keyword evidence="8" id="KW-1185">Reference proteome</keyword>
<dbReference type="PROSITE" id="PS00086">
    <property type="entry name" value="CYTOCHROME_P450"/>
    <property type="match status" value="1"/>
</dbReference>
<evidence type="ECO:0000256" key="3">
    <source>
        <dbReference type="ARBA" id="ARBA00022723"/>
    </source>
</evidence>
<dbReference type="InterPro" id="IPR017972">
    <property type="entry name" value="Cyt_P450_CS"/>
</dbReference>
<accession>A0A9P8ZWK0</accession>
<dbReference type="EMBL" id="JAGPXC010000005">
    <property type="protein sequence ID" value="KAH6653116.1"/>
    <property type="molecule type" value="Genomic_DNA"/>
</dbReference>
<dbReference type="Gene3D" id="1.10.630.10">
    <property type="entry name" value="Cytochrome P450"/>
    <property type="match status" value="1"/>
</dbReference>
<evidence type="ECO:0000256" key="2">
    <source>
        <dbReference type="ARBA" id="ARBA00022617"/>
    </source>
</evidence>
<keyword evidence="6" id="KW-0560">Oxidoreductase</keyword>
<evidence type="ECO:0000313" key="7">
    <source>
        <dbReference type="EMBL" id="KAH6653116.1"/>
    </source>
</evidence>
<feature type="binding site" description="axial binding residue" evidence="5">
    <location>
        <position position="438"/>
    </location>
    <ligand>
        <name>heme</name>
        <dbReference type="ChEBI" id="CHEBI:30413"/>
    </ligand>
    <ligandPart>
        <name>Fe</name>
        <dbReference type="ChEBI" id="CHEBI:18248"/>
    </ligandPart>
</feature>
<dbReference type="RefSeq" id="XP_045957393.1">
    <property type="nucleotide sequence ID" value="XM_046104913.1"/>
</dbReference>
<organism evidence="7 8">
    <name type="scientific">Truncatella angustata</name>
    <dbReference type="NCBI Taxonomy" id="152316"/>
    <lineage>
        <taxon>Eukaryota</taxon>
        <taxon>Fungi</taxon>
        <taxon>Dikarya</taxon>
        <taxon>Ascomycota</taxon>
        <taxon>Pezizomycotina</taxon>
        <taxon>Sordariomycetes</taxon>
        <taxon>Xylariomycetidae</taxon>
        <taxon>Amphisphaeriales</taxon>
        <taxon>Sporocadaceae</taxon>
        <taxon>Truncatella</taxon>
    </lineage>
</organism>
<dbReference type="GO" id="GO:0020037">
    <property type="term" value="F:heme binding"/>
    <property type="evidence" value="ECO:0007669"/>
    <property type="project" value="InterPro"/>
</dbReference>
<reference evidence="7" key="1">
    <citation type="journal article" date="2021" name="Nat. Commun.">
        <title>Genetic determinants of endophytism in the Arabidopsis root mycobiome.</title>
        <authorList>
            <person name="Mesny F."/>
            <person name="Miyauchi S."/>
            <person name="Thiergart T."/>
            <person name="Pickel B."/>
            <person name="Atanasova L."/>
            <person name="Karlsson M."/>
            <person name="Huettel B."/>
            <person name="Barry K.W."/>
            <person name="Haridas S."/>
            <person name="Chen C."/>
            <person name="Bauer D."/>
            <person name="Andreopoulos W."/>
            <person name="Pangilinan J."/>
            <person name="LaButti K."/>
            <person name="Riley R."/>
            <person name="Lipzen A."/>
            <person name="Clum A."/>
            <person name="Drula E."/>
            <person name="Henrissat B."/>
            <person name="Kohler A."/>
            <person name="Grigoriev I.V."/>
            <person name="Martin F.M."/>
            <person name="Hacquard S."/>
        </authorList>
    </citation>
    <scope>NUCLEOTIDE SEQUENCE</scope>
    <source>
        <strain evidence="7">MPI-SDFR-AT-0073</strain>
    </source>
</reference>
<evidence type="ECO:0000256" key="1">
    <source>
        <dbReference type="ARBA" id="ARBA00001971"/>
    </source>
</evidence>